<keyword evidence="5 10" id="KW-0418">Kinase</keyword>
<keyword evidence="3" id="KW-0808">Transferase</keyword>
<comment type="caution">
    <text evidence="10">The sequence shown here is derived from an EMBL/GenBank/DDBJ whole genome shotgun (WGS) entry which is preliminary data.</text>
</comment>
<dbReference type="GO" id="GO:0004674">
    <property type="term" value="F:protein serine/threonine kinase activity"/>
    <property type="evidence" value="ECO:0007669"/>
    <property type="project" value="UniProtKB-KW"/>
</dbReference>
<dbReference type="InterPro" id="IPR000719">
    <property type="entry name" value="Prot_kinase_dom"/>
</dbReference>
<evidence type="ECO:0000313" key="11">
    <source>
        <dbReference type="Proteomes" id="UP000550729"/>
    </source>
</evidence>
<keyword evidence="4 7" id="KW-0547">Nucleotide-binding</keyword>
<dbReference type="PANTHER" id="PTHR43289">
    <property type="entry name" value="MITOGEN-ACTIVATED PROTEIN KINASE KINASE KINASE 20-RELATED"/>
    <property type="match status" value="1"/>
</dbReference>
<dbReference type="PROSITE" id="PS00107">
    <property type="entry name" value="PROTEIN_KINASE_ATP"/>
    <property type="match status" value="1"/>
</dbReference>
<evidence type="ECO:0000313" key="10">
    <source>
        <dbReference type="EMBL" id="NMO02308.1"/>
    </source>
</evidence>
<dbReference type="InterPro" id="IPR008271">
    <property type="entry name" value="Ser/Thr_kinase_AS"/>
</dbReference>
<dbReference type="InterPro" id="IPR017441">
    <property type="entry name" value="Protein_kinase_ATP_BS"/>
</dbReference>
<proteinExistence type="predicted"/>
<evidence type="ECO:0000256" key="3">
    <source>
        <dbReference type="ARBA" id="ARBA00022679"/>
    </source>
</evidence>
<evidence type="ECO:0000259" key="9">
    <source>
        <dbReference type="PROSITE" id="PS50011"/>
    </source>
</evidence>
<dbReference type="PROSITE" id="PS00108">
    <property type="entry name" value="PROTEIN_KINASE_ST"/>
    <property type="match status" value="1"/>
</dbReference>
<dbReference type="Gene3D" id="3.30.200.20">
    <property type="entry name" value="Phosphorylase Kinase, domain 1"/>
    <property type="match status" value="1"/>
</dbReference>
<protein>
    <recommendedName>
        <fullName evidence="1">non-specific serine/threonine protein kinase</fullName>
        <ecNumber evidence="1">2.7.11.1</ecNumber>
    </recommendedName>
</protein>
<dbReference type="SUPFAM" id="SSF56112">
    <property type="entry name" value="Protein kinase-like (PK-like)"/>
    <property type="match status" value="1"/>
</dbReference>
<gene>
    <name evidence="10" type="ORF">HH308_13900</name>
</gene>
<dbReference type="RefSeq" id="WP_170194816.1">
    <property type="nucleotide sequence ID" value="NZ_JABBNB010000013.1"/>
</dbReference>
<dbReference type="Gene3D" id="1.10.510.10">
    <property type="entry name" value="Transferase(Phosphotransferase) domain 1"/>
    <property type="match status" value="1"/>
</dbReference>
<organism evidence="10 11">
    <name type="scientific">Gordonia asplenii</name>
    <dbReference type="NCBI Taxonomy" id="2725283"/>
    <lineage>
        <taxon>Bacteria</taxon>
        <taxon>Bacillati</taxon>
        <taxon>Actinomycetota</taxon>
        <taxon>Actinomycetes</taxon>
        <taxon>Mycobacteriales</taxon>
        <taxon>Gordoniaceae</taxon>
        <taxon>Gordonia</taxon>
    </lineage>
</organism>
<evidence type="ECO:0000256" key="8">
    <source>
        <dbReference type="SAM" id="Phobius"/>
    </source>
</evidence>
<dbReference type="PROSITE" id="PS50011">
    <property type="entry name" value="PROTEIN_KINASE_DOM"/>
    <property type="match status" value="1"/>
</dbReference>
<feature type="domain" description="Protein kinase" evidence="9">
    <location>
        <begin position="15"/>
        <end position="269"/>
    </location>
</feature>
<evidence type="ECO:0000256" key="5">
    <source>
        <dbReference type="ARBA" id="ARBA00022777"/>
    </source>
</evidence>
<sequence length="460" mass="49509">MVTSHDLTGSRLGDYEIGERLGKGGMGEVYQAVDTRRGRRVALKLLSSAIADDTSARDRFMRESRTAATLTDPHILPIHDWGEIDGQLFIDMRLVGGRDLRRVISEDGPMSPKTAVKIIAQIGSAIDAAHRVGLIHRDVKPDNIVIDDHGFAYLVDFGLAMHVTDTRLTNAGYAIGSFRYMAPERFGVDDVGPQVDIYALTCVLYECLVGVPPFSYATTAEQMIAAHLNADPQKFGSPFDDVIATGMAKRPDARYPDAASLVEAAQKALIQTPDSSPLRVIGPKSTAPLNVSADVEQSVDRPQSADVAQQYATTTLRALPPVNRSRPRILALTVAAVVIVGLGGWYVMNNAGSTTTRTASAPTHTATSADTAEIVWRTNVGAAEVSLWLSSSGYNWVTVAATSALTADARIWSPQSGWRTSQVYASAPTEFTTPRVYAPGSTCIRLIVNYGADTLNDKIC</sequence>
<dbReference type="InterPro" id="IPR011009">
    <property type="entry name" value="Kinase-like_dom_sf"/>
</dbReference>
<keyword evidence="2 10" id="KW-0723">Serine/threonine-protein kinase</keyword>
<dbReference type="GO" id="GO:0005524">
    <property type="term" value="F:ATP binding"/>
    <property type="evidence" value="ECO:0007669"/>
    <property type="project" value="UniProtKB-UniRule"/>
</dbReference>
<keyword evidence="6 7" id="KW-0067">ATP-binding</keyword>
<dbReference type="EMBL" id="JABBNB010000013">
    <property type="protein sequence ID" value="NMO02308.1"/>
    <property type="molecule type" value="Genomic_DNA"/>
</dbReference>
<evidence type="ECO:0000256" key="6">
    <source>
        <dbReference type="ARBA" id="ARBA00022840"/>
    </source>
</evidence>
<keyword evidence="8" id="KW-0472">Membrane</keyword>
<keyword evidence="8" id="KW-1133">Transmembrane helix</keyword>
<evidence type="ECO:0000256" key="7">
    <source>
        <dbReference type="PROSITE-ProRule" id="PRU10141"/>
    </source>
</evidence>
<accession>A0A848L3U3</accession>
<keyword evidence="11" id="KW-1185">Reference proteome</keyword>
<keyword evidence="8" id="KW-0812">Transmembrane</keyword>
<dbReference type="EC" id="2.7.11.1" evidence="1"/>
<dbReference type="Proteomes" id="UP000550729">
    <property type="component" value="Unassembled WGS sequence"/>
</dbReference>
<dbReference type="CDD" id="cd14014">
    <property type="entry name" value="STKc_PknB_like"/>
    <property type="match status" value="1"/>
</dbReference>
<evidence type="ECO:0000256" key="1">
    <source>
        <dbReference type="ARBA" id="ARBA00012513"/>
    </source>
</evidence>
<dbReference type="SMART" id="SM00220">
    <property type="entry name" value="S_TKc"/>
    <property type="match status" value="1"/>
</dbReference>
<evidence type="ECO:0000256" key="2">
    <source>
        <dbReference type="ARBA" id="ARBA00022527"/>
    </source>
</evidence>
<feature type="binding site" evidence="7">
    <location>
        <position position="44"/>
    </location>
    <ligand>
        <name>ATP</name>
        <dbReference type="ChEBI" id="CHEBI:30616"/>
    </ligand>
</feature>
<dbReference type="Pfam" id="PF00069">
    <property type="entry name" value="Pkinase"/>
    <property type="match status" value="1"/>
</dbReference>
<name>A0A848L3U3_9ACTN</name>
<feature type="transmembrane region" description="Helical" evidence="8">
    <location>
        <begin position="329"/>
        <end position="348"/>
    </location>
</feature>
<evidence type="ECO:0000256" key="4">
    <source>
        <dbReference type="ARBA" id="ARBA00022741"/>
    </source>
</evidence>
<dbReference type="PANTHER" id="PTHR43289:SF6">
    <property type="entry name" value="SERINE_THREONINE-PROTEIN KINASE NEKL-3"/>
    <property type="match status" value="1"/>
</dbReference>
<reference evidence="10 11" key="1">
    <citation type="submission" date="2020-04" db="EMBL/GenBank/DDBJ databases">
        <title>Gordonia sp. nov. TBRC 11910.</title>
        <authorList>
            <person name="Suriyachadkun C."/>
        </authorList>
    </citation>
    <scope>NUCLEOTIDE SEQUENCE [LARGE SCALE GENOMIC DNA]</scope>
    <source>
        <strain evidence="10 11">TBRC 11910</strain>
    </source>
</reference>
<dbReference type="AlphaFoldDB" id="A0A848L3U3"/>